<evidence type="ECO:0000259" key="7">
    <source>
        <dbReference type="PROSITE" id="PS51918"/>
    </source>
</evidence>
<dbReference type="InterPro" id="IPR058240">
    <property type="entry name" value="rSAM_sf"/>
</dbReference>
<dbReference type="InterPro" id="IPR023867">
    <property type="entry name" value="Sulphatase_maturase_rSAM"/>
</dbReference>
<evidence type="ECO:0000313" key="8">
    <source>
        <dbReference type="EMBL" id="XDV69489.1"/>
    </source>
</evidence>
<keyword evidence="5" id="KW-0408">Iron</keyword>
<dbReference type="PROSITE" id="PS51918">
    <property type="entry name" value="RADICAL_SAM"/>
    <property type="match status" value="1"/>
</dbReference>
<evidence type="ECO:0000256" key="2">
    <source>
        <dbReference type="ARBA" id="ARBA00022485"/>
    </source>
</evidence>
<keyword evidence="6" id="KW-0411">Iron-sulfur</keyword>
<keyword evidence="2" id="KW-0004">4Fe-4S</keyword>
<evidence type="ECO:0000256" key="3">
    <source>
        <dbReference type="ARBA" id="ARBA00022691"/>
    </source>
</evidence>
<dbReference type="InterPro" id="IPR007197">
    <property type="entry name" value="rSAM"/>
</dbReference>
<dbReference type="SFLD" id="SFLDG01386">
    <property type="entry name" value="main_SPASM_domain-containing"/>
    <property type="match status" value="1"/>
</dbReference>
<evidence type="ECO:0000256" key="5">
    <source>
        <dbReference type="ARBA" id="ARBA00023004"/>
    </source>
</evidence>
<dbReference type="GO" id="GO:0046872">
    <property type="term" value="F:metal ion binding"/>
    <property type="evidence" value="ECO:0007669"/>
    <property type="project" value="UniProtKB-KW"/>
</dbReference>
<dbReference type="GO" id="GO:0051539">
    <property type="term" value="F:4 iron, 4 sulfur cluster binding"/>
    <property type="evidence" value="ECO:0007669"/>
    <property type="project" value="UniProtKB-KW"/>
</dbReference>
<dbReference type="PANTHER" id="PTHR43273">
    <property type="entry name" value="ANAEROBIC SULFATASE-MATURATING ENZYME HOMOLOG ASLB-RELATED"/>
    <property type="match status" value="1"/>
</dbReference>
<dbReference type="RefSeq" id="WP_369780688.1">
    <property type="nucleotide sequence ID" value="NZ_CP165728.1"/>
</dbReference>
<accession>A0AB39YJ97</accession>
<sequence>MTDPAAPVSIRPFGLYVLKVASRCNLNCSYCYVYHKADMSWRQKPALMSEQTYEAALGRILRHCRAARQRSVRLSFHGGEPMLLGARRFDSFCARAREVLADVADVELSIQTNGTKIDANWIEVFVRHNVRVGVSLDGLEADHDRYRVDHRGRGSYQKIMRGLQYLRAAGIPWGILAVIQPGVDPLPIHREFATLSPQSISYLWPDYTHDTIGNLRERFGPTPAADFIVPLYDEWLSSYPTGPHIQDFWNVTRLVLGGDSVVETFGNAPSNYAFVEADGEIEGLDVLKICEEGMGKTGLNVLRSDFSELGASRSFAARVIMDGLPLPIACRVCPEQLTCAGGYLPHRYSRQNSFDNPSVWCADILEFFRHVRSTLGISPAETDRRRAALARRVRQDSSVGAKP</sequence>
<dbReference type="SUPFAM" id="SSF102114">
    <property type="entry name" value="Radical SAM enzymes"/>
    <property type="match status" value="1"/>
</dbReference>
<evidence type="ECO:0000256" key="4">
    <source>
        <dbReference type="ARBA" id="ARBA00022723"/>
    </source>
</evidence>
<evidence type="ECO:0000256" key="6">
    <source>
        <dbReference type="ARBA" id="ARBA00023014"/>
    </source>
</evidence>
<proteinExistence type="predicted"/>
<gene>
    <name evidence="8" type="ORF">AB5J51_41980</name>
</gene>
<protein>
    <submittedName>
        <fullName evidence="8">Radical SAM protein</fullName>
    </submittedName>
</protein>
<comment type="cofactor">
    <cofactor evidence="1">
        <name>[4Fe-4S] cluster</name>
        <dbReference type="ChEBI" id="CHEBI:49883"/>
    </cofactor>
</comment>
<dbReference type="CDD" id="cd01335">
    <property type="entry name" value="Radical_SAM"/>
    <property type="match status" value="1"/>
</dbReference>
<organism evidence="8">
    <name type="scientific">Streptomyces sp. R33</name>
    <dbReference type="NCBI Taxonomy" id="3238629"/>
    <lineage>
        <taxon>Bacteria</taxon>
        <taxon>Bacillati</taxon>
        <taxon>Actinomycetota</taxon>
        <taxon>Actinomycetes</taxon>
        <taxon>Kitasatosporales</taxon>
        <taxon>Streptomycetaceae</taxon>
        <taxon>Streptomyces</taxon>
    </lineage>
</organism>
<dbReference type="InterPro" id="IPR000385">
    <property type="entry name" value="MoaA_NifB_PqqE_Fe-S-bd_CS"/>
</dbReference>
<name>A0AB39YJ97_9ACTN</name>
<dbReference type="EMBL" id="CP165728">
    <property type="protein sequence ID" value="XDV69489.1"/>
    <property type="molecule type" value="Genomic_DNA"/>
</dbReference>
<dbReference type="AlphaFoldDB" id="A0AB39YJ97"/>
<keyword evidence="3" id="KW-0949">S-adenosyl-L-methionine</keyword>
<feature type="domain" description="Radical SAM core" evidence="7">
    <location>
        <begin position="10"/>
        <end position="240"/>
    </location>
</feature>
<dbReference type="InterPro" id="IPR013785">
    <property type="entry name" value="Aldolase_TIM"/>
</dbReference>
<evidence type="ECO:0000256" key="1">
    <source>
        <dbReference type="ARBA" id="ARBA00001966"/>
    </source>
</evidence>
<dbReference type="PROSITE" id="PS01305">
    <property type="entry name" value="MOAA_NIFB_PQQE"/>
    <property type="match status" value="1"/>
</dbReference>
<dbReference type="Pfam" id="PF04055">
    <property type="entry name" value="Radical_SAM"/>
    <property type="match status" value="1"/>
</dbReference>
<dbReference type="SFLD" id="SFLDG01072">
    <property type="entry name" value="dehydrogenase_like"/>
    <property type="match status" value="1"/>
</dbReference>
<dbReference type="Gene3D" id="3.20.20.70">
    <property type="entry name" value="Aldolase class I"/>
    <property type="match status" value="1"/>
</dbReference>
<dbReference type="SFLD" id="SFLDG01067">
    <property type="entry name" value="SPASM/twitch_domain_containing"/>
    <property type="match status" value="1"/>
</dbReference>
<geneLocation type="plasmid" evidence="8">
    <name>unnamed1</name>
</geneLocation>
<dbReference type="GO" id="GO:0016491">
    <property type="term" value="F:oxidoreductase activity"/>
    <property type="evidence" value="ECO:0007669"/>
    <property type="project" value="InterPro"/>
</dbReference>
<keyword evidence="4" id="KW-0479">Metal-binding</keyword>
<keyword evidence="8" id="KW-0614">Plasmid</keyword>
<dbReference type="PANTHER" id="PTHR43273:SF8">
    <property type="entry name" value="RADICAL SAM DOMAIN PROTEIN"/>
    <property type="match status" value="1"/>
</dbReference>
<reference evidence="8" key="1">
    <citation type="submission" date="2024-08" db="EMBL/GenBank/DDBJ databases">
        <authorList>
            <person name="Yu S.T."/>
        </authorList>
    </citation>
    <scope>NUCLEOTIDE SEQUENCE</scope>
    <source>
        <strain evidence="8">R33</strain>
        <plasmid evidence="8">unnamed1</plasmid>
    </source>
</reference>
<dbReference type="SFLD" id="SFLDS00029">
    <property type="entry name" value="Radical_SAM"/>
    <property type="match status" value="1"/>
</dbReference>